<dbReference type="InterPro" id="IPR025295">
    <property type="entry name" value="eCIS_core_dom"/>
</dbReference>
<feature type="compositionally biased region" description="Low complexity" evidence="1">
    <location>
        <begin position="15"/>
        <end position="24"/>
    </location>
</feature>
<evidence type="ECO:0000256" key="1">
    <source>
        <dbReference type="SAM" id="MobiDB-lite"/>
    </source>
</evidence>
<reference evidence="3" key="1">
    <citation type="submission" date="2022-10" db="EMBL/GenBank/DDBJ databases">
        <title>Hoeflea sp. J2-29, isolated from marine algae.</title>
        <authorList>
            <person name="Kristyanto S."/>
            <person name="Kim J.M."/>
            <person name="Jeon C.O."/>
        </authorList>
    </citation>
    <scope>NUCLEOTIDE SEQUENCE</scope>
    <source>
        <strain evidence="3">J2-29</strain>
    </source>
</reference>
<feature type="region of interest" description="Disordered" evidence="1">
    <location>
        <begin position="304"/>
        <end position="367"/>
    </location>
</feature>
<proteinExistence type="predicted"/>
<comment type="caution">
    <text evidence="3">The sequence shown here is derived from an EMBL/GenBank/DDBJ whole genome shotgun (WGS) entry which is preliminary data.</text>
</comment>
<evidence type="ECO:0000259" key="2">
    <source>
        <dbReference type="Pfam" id="PF13699"/>
    </source>
</evidence>
<protein>
    <submittedName>
        <fullName evidence="3">DUF4157 domain-containing protein</fullName>
    </submittedName>
</protein>
<gene>
    <name evidence="3" type="ORF">OEG82_21625</name>
</gene>
<feature type="domain" description="eCIS core" evidence="2">
    <location>
        <begin position="237"/>
        <end position="305"/>
    </location>
</feature>
<feature type="region of interest" description="Disordered" evidence="1">
    <location>
        <begin position="1"/>
        <end position="173"/>
    </location>
</feature>
<dbReference type="Pfam" id="PF13699">
    <property type="entry name" value="eCIS_core"/>
    <property type="match status" value="1"/>
</dbReference>
<feature type="compositionally biased region" description="Low complexity" evidence="1">
    <location>
        <begin position="85"/>
        <end position="94"/>
    </location>
</feature>
<accession>A0ABT3YL33</accession>
<organism evidence="3 4">
    <name type="scientific">Hoeflea ulvae</name>
    <dbReference type="NCBI Taxonomy" id="2983764"/>
    <lineage>
        <taxon>Bacteria</taxon>
        <taxon>Pseudomonadati</taxon>
        <taxon>Pseudomonadota</taxon>
        <taxon>Alphaproteobacteria</taxon>
        <taxon>Hyphomicrobiales</taxon>
        <taxon>Rhizobiaceae</taxon>
        <taxon>Hoeflea</taxon>
    </lineage>
</organism>
<evidence type="ECO:0000313" key="4">
    <source>
        <dbReference type="Proteomes" id="UP001081283"/>
    </source>
</evidence>
<dbReference type="RefSeq" id="WP_267614404.1">
    <property type="nucleotide sequence ID" value="NZ_JAOVZQ010000001.1"/>
</dbReference>
<feature type="compositionally biased region" description="Basic and acidic residues" evidence="1">
    <location>
        <begin position="1"/>
        <end position="14"/>
    </location>
</feature>
<dbReference type="Proteomes" id="UP001081283">
    <property type="component" value="Unassembled WGS sequence"/>
</dbReference>
<feature type="compositionally biased region" description="Basic and acidic residues" evidence="1">
    <location>
        <begin position="30"/>
        <end position="43"/>
    </location>
</feature>
<evidence type="ECO:0000313" key="3">
    <source>
        <dbReference type="EMBL" id="MCY0096592.1"/>
    </source>
</evidence>
<keyword evidence="4" id="KW-1185">Reference proteome</keyword>
<feature type="compositionally biased region" description="Basic residues" evidence="1">
    <location>
        <begin position="352"/>
        <end position="364"/>
    </location>
</feature>
<feature type="compositionally biased region" description="Basic and acidic residues" evidence="1">
    <location>
        <begin position="61"/>
        <end position="70"/>
    </location>
</feature>
<feature type="compositionally biased region" description="Gly residues" evidence="1">
    <location>
        <begin position="44"/>
        <end position="53"/>
    </location>
</feature>
<name>A0ABT3YL33_9HYPH</name>
<feature type="region of interest" description="Disordered" evidence="1">
    <location>
        <begin position="906"/>
        <end position="929"/>
    </location>
</feature>
<feature type="compositionally biased region" description="Basic and acidic residues" evidence="1">
    <location>
        <begin position="335"/>
        <end position="351"/>
    </location>
</feature>
<sequence>MGDKSQEKSKDKKAPLAGLAGAAPSPQIAEQKKDVRALTRGDDPGGGGGGGELMVGAATDAAEKEADALAEKAVATPDLDKEAAGVEPAEAPAPEQDKDTASAQVVELSSYADERRPGRGPPETHSGLDPPAYAAQPAPGPQPVTGTDEIIRRTADPDSQPDTDTLSSVPALDPGLAEVSVSAQEETDFEETLDGDWSTMESAGNIMMTRDRAPGAAFLASRSLSGRIRTASGGARLPDQQRRHLERVFNSRLDHVRIHVAPDLVRSIGARAFARQNNIWLRSASDMHDRRLMAHETVHVLQQTPARGPPMRANHQVHSRAPPSRQAHARAPPGRNRDRTSHRSSRNEVSRRSRASHPSAHLRKPLPLSPIPALTVVETGTDRIVRRFTQGEPEPEQDTGMLARGAERLADNLDSYQVLKVIVGRKLFTGETITRNATNFLGAFMRFVGAEETFEQMQQSGTIENGFRYISDRFTEYDLTWDRVNRVFQRAYDDFDWWSPIESFTAIFGPFFKDVLSFAADVLKKIAEMVAEAFVIGFGPRGRAVWEKIVSIGESISLVIADPGGFALNLIRAVVQGIQGFASRIWTHIKKGFLSWILGPFAAMGITLPETLDLRGIMSIILQVLGLTYPQLRPRIVKKLNPYGEIKVAVVEKMIEVVQLIRDEGVAGVWRKLIEYAGNLQQAAIESIKGWAIQAIVTAGIRMLANWTNPAGAIIEILFGIYNLIMFFIERFEQILDFANSVFESIANIARGQLNQAADYIENAMAQTIPIIISFLVRLLGLPDIGGAVRRFITAIQEKVHAAFDKMLDWILNKVKKLFARLVSRFKTQKGPPEDTITLQGEPHKMALEQAGSARKLMIRSEATEMTSDYLQAQTARMGSICEEPLTTELKPNLEAAGTELQKLERDEAALARKPEPNRDTPTEAERRDRQLATIKTRLEAGTNQEILTDQETDTGTEVNPDQLGTEEEVTADTIPEHQKDQVKNDFDKPVFRFVLLNENVDGEGFSGPWSEAKGKRDEIKASFNNGDDDKSAGAKYLIELDHNPEHQILWRLAFLELDPAPPERVDNPDTAVETEPKRKFPGLAAQYNKDPSAPSGYERDWGPGAMAMATRREVNTSEINFQAESVKALEAVAEYKDTRNRYVHDPAKPLPDFKGLVLSKAGEHKNALIANYKKFYDAKDTDQPTFDAIQRNGQGIINATAAYFDGATEPGWSSAGSGSANLSGIGLRADPVEAELQYGKYADALGKKKEKEFGNVLETHHMIEQSVLRKLREKSAEPLNVGQIMKGGTEGLGGWAPSGQTAYDVLAETVADKTTAEGGPINQATEKGVLSRMPTINVSGAFDKTRDITADGFSVNVMRQVNQLARSSSADQPLETITTRQNEIFDQANLRAQNAIRQAYGELPDEGITKQNLTESRARAKKLFTDAVSGNSDMQQRDAVRQAIHDAASTAHATFRRLQTDSMNMITPTEESAPVYDDYTDERGQIHSPRRVLADLRQRDAALSDAALFQQENEKIWLV</sequence>
<dbReference type="EMBL" id="JAOVZQ010000001">
    <property type="protein sequence ID" value="MCY0096592.1"/>
    <property type="molecule type" value="Genomic_DNA"/>
</dbReference>
<feature type="region of interest" description="Disordered" evidence="1">
    <location>
        <begin position="941"/>
        <end position="962"/>
    </location>
</feature>